<feature type="compositionally biased region" description="Polar residues" evidence="1">
    <location>
        <begin position="346"/>
        <end position="361"/>
    </location>
</feature>
<accession>A0A3S5IS73</accession>
<keyword evidence="4" id="KW-1185">Reference proteome</keyword>
<evidence type="ECO:0000256" key="1">
    <source>
        <dbReference type="SAM" id="MobiDB-lite"/>
    </source>
</evidence>
<reference evidence="3 4" key="1">
    <citation type="journal article" date="2018" name="BMC Genomics">
        <title>Genomic comparison of Trypanosoma conorhini and Trypanosoma rangeli to Trypanosoma cruzi strains of high and low virulence.</title>
        <authorList>
            <person name="Bradwell K.R."/>
            <person name="Koparde V.N."/>
            <person name="Matveyev A.V."/>
            <person name="Serrano M.G."/>
            <person name="Alves J.M."/>
            <person name="Parikh H."/>
            <person name="Huang B."/>
            <person name="Lee V."/>
            <person name="Espinosa-Alvarez O."/>
            <person name="Ortiz P.A."/>
            <person name="Costa-Martins A.G."/>
            <person name="Teixeira M.M."/>
            <person name="Buck G.A."/>
        </authorList>
    </citation>
    <scope>NUCLEOTIDE SEQUENCE [LARGE SCALE GENOMIC DNA]</scope>
    <source>
        <strain evidence="3 4">AM80</strain>
    </source>
</reference>
<proteinExistence type="predicted"/>
<dbReference type="InterPro" id="IPR056614">
    <property type="entry name" value="FAZ1_cons"/>
</dbReference>
<dbReference type="Pfam" id="PF23398">
    <property type="entry name" value="FAZ1_cons"/>
    <property type="match status" value="1"/>
</dbReference>
<dbReference type="Proteomes" id="UP000283634">
    <property type="component" value="Unassembled WGS sequence"/>
</dbReference>
<evidence type="ECO:0000313" key="3">
    <source>
        <dbReference type="EMBL" id="RNF10148.1"/>
    </source>
</evidence>
<feature type="compositionally biased region" description="Low complexity" evidence="1">
    <location>
        <begin position="375"/>
        <end position="401"/>
    </location>
</feature>
<feature type="compositionally biased region" description="Basic and acidic residues" evidence="1">
    <location>
        <begin position="334"/>
        <end position="345"/>
    </location>
</feature>
<dbReference type="EMBL" id="MKGL01000036">
    <property type="protein sequence ID" value="RNF10148.1"/>
    <property type="molecule type" value="Genomic_DNA"/>
</dbReference>
<name>A0A3S5IS73_TRYRA</name>
<dbReference type="OMA" id="TENTHPT"/>
<feature type="domain" description="Flagellar attachment zone protein 1 conserved" evidence="2">
    <location>
        <begin position="135"/>
        <end position="226"/>
    </location>
</feature>
<comment type="caution">
    <text evidence="3">The sequence shown here is derived from an EMBL/GenBank/DDBJ whole genome shotgun (WGS) entry which is preliminary data.</text>
</comment>
<feature type="region of interest" description="Disordered" evidence="1">
    <location>
        <begin position="28"/>
        <end position="47"/>
    </location>
</feature>
<organism evidence="3 4">
    <name type="scientific">Trypanosoma rangeli</name>
    <dbReference type="NCBI Taxonomy" id="5698"/>
    <lineage>
        <taxon>Eukaryota</taxon>
        <taxon>Discoba</taxon>
        <taxon>Euglenozoa</taxon>
        <taxon>Kinetoplastea</taxon>
        <taxon>Metakinetoplastina</taxon>
        <taxon>Trypanosomatida</taxon>
        <taxon>Trypanosomatidae</taxon>
        <taxon>Trypanosoma</taxon>
        <taxon>Herpetosoma</taxon>
    </lineage>
</organism>
<gene>
    <name evidence="3" type="ORF">TraAM80_01724</name>
</gene>
<protein>
    <recommendedName>
        <fullName evidence="2">Flagellar attachment zone protein 1 conserved domain-containing protein</fullName>
    </recommendedName>
</protein>
<dbReference type="GeneID" id="40325657"/>
<sequence>MVVERFVGKQHQAVATGNDEAFVSGYPAASQSDAKEGGTIQQTGEAGDVVSAIPRRLSLGAQGAKAGALNNSDALPAPRQVSEQELRKAHGAMEEVAEESTLSAGYISDLGSDAPEAAAVVPVPTPPLPVQAASVTTHKKTFEGRGWSSLLSSMRDTVECTLRHETSMATGLPGESIRVVSMSVEGDSTLLTGLALVHDATKSAVDLDRDLNLYSFEGMQELLETRALAEVPQPSGLGASMQGTATSPNCKAPAIADSGGKGCVVEKAEVGSGGHDAHVNATGEATMRGVSEHRKKKFLVKKATGDTPRQKTVNSPRQGGKATKKQNKTSLKGDPPHENRRESGSRTEGANNNFASPSKTATLLKRAATPRATMASTPRGPATPRTTAAATPRATMASTPRGPATPRVTTVSTPCAGATTPRLQRLSMRYLPFSSRFVATVSPTAAHLQTPIRPLGLRRVSATPERHTPRRHLSHRISLFHGRSVSQARSPDTIYRESKYAAQVDDVSGTKPYGTGVQRGEIRSIPPQRIIRLGVPSFRHTAHNSVAPRSLLSALQASEKADDSVGNGGTPCASLVLPLVGNNDGEHDTHIAGAARSTLSTEAHSERNHALLEKTLGVSRRSRSPVVPLVEPKSTSYAYPQM</sequence>
<dbReference type="RefSeq" id="XP_029241374.1">
    <property type="nucleotide sequence ID" value="XM_029378756.1"/>
</dbReference>
<dbReference type="AlphaFoldDB" id="A0A3S5IS73"/>
<dbReference type="OrthoDB" id="245998at2759"/>
<feature type="region of interest" description="Disordered" evidence="1">
    <location>
        <begin position="271"/>
        <end position="417"/>
    </location>
</feature>
<evidence type="ECO:0000313" key="4">
    <source>
        <dbReference type="Proteomes" id="UP000283634"/>
    </source>
</evidence>
<evidence type="ECO:0000259" key="2">
    <source>
        <dbReference type="Pfam" id="PF23398"/>
    </source>
</evidence>